<proteinExistence type="predicted"/>
<reference evidence="4" key="2">
    <citation type="submission" date="2022-07" db="EMBL/GenBank/DDBJ databases">
        <authorList>
            <person name="Goncalves M.F.M."/>
            <person name="Hilario S."/>
            <person name="Van De Peer Y."/>
            <person name="Esteves A.C."/>
            <person name="Alves A."/>
        </authorList>
    </citation>
    <scope>NUCLEOTIDE SEQUENCE</scope>
    <source>
        <strain evidence="4">MUM 19.33</strain>
    </source>
</reference>
<dbReference type="RefSeq" id="XP_051358519.1">
    <property type="nucleotide sequence ID" value="XM_051510598.1"/>
</dbReference>
<dbReference type="PANTHER" id="PTHR43465">
    <property type="entry name" value="DUF1680 DOMAIN PROTEIN (AFU_ORTHOLOGUE AFUA_1G08910)"/>
    <property type="match status" value="1"/>
</dbReference>
<evidence type="ECO:0000313" key="5">
    <source>
        <dbReference type="Proteomes" id="UP001055219"/>
    </source>
</evidence>
<dbReference type="EMBL" id="JAGIXG020000133">
    <property type="protein sequence ID" value="KAI6777663.1"/>
    <property type="molecule type" value="Genomic_DNA"/>
</dbReference>
<dbReference type="Proteomes" id="UP001055219">
    <property type="component" value="Unassembled WGS sequence"/>
</dbReference>
<dbReference type="InterPro" id="IPR049046">
    <property type="entry name" value="Beta-AFase-like_GH127_middle"/>
</dbReference>
<organism evidence="4 5">
    <name type="scientific">Emericellopsis cladophorae</name>
    <dbReference type="NCBI Taxonomy" id="2686198"/>
    <lineage>
        <taxon>Eukaryota</taxon>
        <taxon>Fungi</taxon>
        <taxon>Dikarya</taxon>
        <taxon>Ascomycota</taxon>
        <taxon>Pezizomycotina</taxon>
        <taxon>Sordariomycetes</taxon>
        <taxon>Hypocreomycetidae</taxon>
        <taxon>Hypocreales</taxon>
        <taxon>Bionectriaceae</taxon>
        <taxon>Emericellopsis</taxon>
    </lineage>
</organism>
<feature type="domain" description="Non-reducing end beta-L-arabinofuranosidase-like GH127 middle" evidence="2">
    <location>
        <begin position="447"/>
        <end position="508"/>
    </location>
</feature>
<evidence type="ECO:0008006" key="6">
    <source>
        <dbReference type="Google" id="ProtNLM"/>
    </source>
</evidence>
<dbReference type="OrthoDB" id="654211at2759"/>
<keyword evidence="5" id="KW-1185">Reference proteome</keyword>
<evidence type="ECO:0000313" key="4">
    <source>
        <dbReference type="EMBL" id="KAI6777663.1"/>
    </source>
</evidence>
<dbReference type="InterPro" id="IPR049174">
    <property type="entry name" value="Beta-AFase-like"/>
</dbReference>
<dbReference type="InterPro" id="IPR049049">
    <property type="entry name" value="Beta-AFase-like_GH127_C"/>
</dbReference>
<reference evidence="4" key="1">
    <citation type="journal article" date="2021" name="J Fungi (Basel)">
        <title>Genomic and Metabolomic Analyses of the Marine Fungus Emericellopsis cladophorae: Insights into Saltwater Adaptability Mechanisms and Its Biosynthetic Potential.</title>
        <authorList>
            <person name="Goncalves M.F.M."/>
            <person name="Hilario S."/>
            <person name="Van de Peer Y."/>
            <person name="Esteves A.C."/>
            <person name="Alves A."/>
        </authorList>
    </citation>
    <scope>NUCLEOTIDE SEQUENCE</scope>
    <source>
        <strain evidence="4">MUM 19.33</strain>
    </source>
</reference>
<dbReference type="Pfam" id="PF20736">
    <property type="entry name" value="Glyco_hydro127M"/>
    <property type="match status" value="1"/>
</dbReference>
<name>A0A9P9XU89_9HYPO</name>
<dbReference type="GeneID" id="75829244"/>
<evidence type="ECO:0000259" key="3">
    <source>
        <dbReference type="Pfam" id="PF20737"/>
    </source>
</evidence>
<dbReference type="Pfam" id="PF07944">
    <property type="entry name" value="Beta-AFase-like_GH127_cat"/>
    <property type="match status" value="1"/>
</dbReference>
<dbReference type="PANTHER" id="PTHR43465:SF2">
    <property type="entry name" value="DUF1680 DOMAIN PROTEIN (AFU_ORTHOLOGUE AFUA_1G08910)"/>
    <property type="match status" value="1"/>
</dbReference>
<evidence type="ECO:0000259" key="1">
    <source>
        <dbReference type="Pfam" id="PF07944"/>
    </source>
</evidence>
<protein>
    <recommendedName>
        <fullName evidence="6">Non-reducing end beta-L-arabinofuranosidase</fullName>
    </recommendedName>
</protein>
<feature type="domain" description="Non-reducing end beta-L-arabinofuranosidase-like GH127 C-terminal" evidence="3">
    <location>
        <begin position="553"/>
        <end position="593"/>
    </location>
</feature>
<dbReference type="AlphaFoldDB" id="A0A9P9XU89"/>
<feature type="domain" description="Non-reducing end beta-L-arabinofuranosidase-like GH127 catalytic" evidence="1">
    <location>
        <begin position="17"/>
        <end position="431"/>
    </location>
</feature>
<comment type="caution">
    <text evidence="4">The sequence shown here is derived from an EMBL/GenBank/DDBJ whole genome shotgun (WGS) entry which is preliminary data.</text>
</comment>
<dbReference type="GO" id="GO:0005975">
    <property type="term" value="P:carbohydrate metabolic process"/>
    <property type="evidence" value="ECO:0007669"/>
    <property type="project" value="InterPro"/>
</dbReference>
<sequence>MPYPQVTYKDTVFNGPSLLKRQKTTISQVTVKAQLKQLRDSGRYDCFKLQWHPVYDDKSMWPVPKSLFWDSDIGKWIEGACYLLFESYDAEVDTAVRELVDMIRSAQQEDGYLNVYFTVVEPDARWSNIRDQHELYNAGHLIEGALAHREYYKNDLLMEPILKYVKLIRSVFGPGQSQRHAYPGHPEIELALLRLYHATGEQDAYDLAQYFIEERGNPNGQDGQLYYDWEEKQRGDSPWMRPDPYPVAHAHWYNQAHAPILQQKTIEGHSVRAVYLLIAVADLVVLDETGGKPYRSRDEYLKAAKTLWDNMVDKKMYVTGGVGAISAWEGFGRDYFLPQGTNEGGCYAETCASIAVMMLAERMLHLELDSRYADIMELCLYNAVMTAMSLDGREFTYVNQLASSDEDKSVRHDWFECACCPPNLMRLFGSLGGYLWDYGYRDRVAHVNVHLYTTAKVEFDAGGEKVTLEQETNWPWDGNVSFRLVAPSSVDTVVRLRLPAWSRGEFTLSPPCHDATAERGYLTLPSSYTSKHGSFEVTIHGFEPRHLSPHPYTNQNSLAMARGPIIYCVEDADHPWEENHFRDVVISDQSQVTEEKRTVDGTDEHFVALRTVGWIRDMGVNLILNLVESNTLQGRIVNKAPEFDAET</sequence>
<gene>
    <name evidence="4" type="ORF">J7T54_002736</name>
</gene>
<accession>A0A9P9XU89</accession>
<dbReference type="InterPro" id="IPR012878">
    <property type="entry name" value="Beta-AFase-like_GH127_cat"/>
</dbReference>
<dbReference type="Pfam" id="PF20737">
    <property type="entry name" value="Glyco_hydro127C"/>
    <property type="match status" value="1"/>
</dbReference>
<evidence type="ECO:0000259" key="2">
    <source>
        <dbReference type="Pfam" id="PF20736"/>
    </source>
</evidence>
<dbReference type="InterPro" id="IPR008928">
    <property type="entry name" value="6-hairpin_glycosidase_sf"/>
</dbReference>
<dbReference type="SUPFAM" id="SSF48208">
    <property type="entry name" value="Six-hairpin glycosidases"/>
    <property type="match status" value="1"/>
</dbReference>